<dbReference type="EMBL" id="FZOG01000001">
    <property type="protein sequence ID" value="SNR87359.1"/>
    <property type="molecule type" value="Genomic_DNA"/>
</dbReference>
<accession>A0A238ZVV4</accession>
<gene>
    <name evidence="1" type="ORF">SAMN05216255_0727</name>
</gene>
<dbReference type="AlphaFoldDB" id="A0A238ZVV4"/>
<evidence type="ECO:0000313" key="1">
    <source>
        <dbReference type="EMBL" id="SNR87359.1"/>
    </source>
</evidence>
<sequence>MGCVTMQHFVVASFSRTVGTARSGLPKLCMGGNRVKYESYRLLSFNQAPR</sequence>
<proteinExistence type="predicted"/>
<keyword evidence="2" id="KW-1185">Reference proteome</keyword>
<name>A0A238ZVV4_9PSED</name>
<evidence type="ECO:0000313" key="2">
    <source>
        <dbReference type="Proteomes" id="UP000242915"/>
    </source>
</evidence>
<dbReference type="Proteomes" id="UP000242915">
    <property type="component" value="Unassembled WGS sequence"/>
</dbReference>
<protein>
    <submittedName>
        <fullName evidence="1">Uncharacterized protein</fullName>
    </submittedName>
</protein>
<reference evidence="2" key="1">
    <citation type="submission" date="2017-06" db="EMBL/GenBank/DDBJ databases">
        <authorList>
            <person name="Varghese N."/>
            <person name="Submissions S."/>
        </authorList>
    </citation>
    <scope>NUCLEOTIDE SEQUENCE [LARGE SCALE GENOMIC DNA]</scope>
    <source>
        <strain evidence="2">CIP 108523</strain>
    </source>
</reference>
<organism evidence="1 2">
    <name type="scientific">Pseudomonas segetis</name>
    <dbReference type="NCBI Taxonomy" id="298908"/>
    <lineage>
        <taxon>Bacteria</taxon>
        <taxon>Pseudomonadati</taxon>
        <taxon>Pseudomonadota</taxon>
        <taxon>Gammaproteobacteria</taxon>
        <taxon>Pseudomonadales</taxon>
        <taxon>Pseudomonadaceae</taxon>
        <taxon>Pseudomonas</taxon>
    </lineage>
</organism>